<name>A0ABV8PYE4_9BACT</name>
<protein>
    <recommendedName>
        <fullName evidence="3">Addiction module component</fullName>
    </recommendedName>
</protein>
<keyword evidence="2" id="KW-1185">Reference proteome</keyword>
<evidence type="ECO:0000313" key="2">
    <source>
        <dbReference type="Proteomes" id="UP001595906"/>
    </source>
</evidence>
<comment type="caution">
    <text evidence="1">The sequence shown here is derived from an EMBL/GenBank/DDBJ whole genome shotgun (WGS) entry which is preliminary data.</text>
</comment>
<reference evidence="2" key="1">
    <citation type="journal article" date="2019" name="Int. J. Syst. Evol. Microbiol.">
        <title>The Global Catalogue of Microorganisms (GCM) 10K type strain sequencing project: providing services to taxonomists for standard genome sequencing and annotation.</title>
        <authorList>
            <consortium name="The Broad Institute Genomics Platform"/>
            <consortium name="The Broad Institute Genome Sequencing Center for Infectious Disease"/>
            <person name="Wu L."/>
            <person name="Ma J."/>
        </authorList>
    </citation>
    <scope>NUCLEOTIDE SEQUENCE [LARGE SCALE GENOMIC DNA]</scope>
    <source>
        <strain evidence="2">CECT 8010</strain>
    </source>
</reference>
<proteinExistence type="predicted"/>
<evidence type="ECO:0000313" key="1">
    <source>
        <dbReference type="EMBL" id="MFC4232004.1"/>
    </source>
</evidence>
<dbReference type="RefSeq" id="WP_379013683.1">
    <property type="nucleotide sequence ID" value="NZ_JBHSDC010000015.1"/>
</dbReference>
<organism evidence="1 2">
    <name type="scientific">Parasediminibacterium paludis</name>
    <dbReference type="NCBI Taxonomy" id="908966"/>
    <lineage>
        <taxon>Bacteria</taxon>
        <taxon>Pseudomonadati</taxon>
        <taxon>Bacteroidota</taxon>
        <taxon>Chitinophagia</taxon>
        <taxon>Chitinophagales</taxon>
        <taxon>Chitinophagaceae</taxon>
        <taxon>Parasediminibacterium</taxon>
    </lineage>
</organism>
<accession>A0ABV8PYE4</accession>
<dbReference type="EMBL" id="JBHSDC010000015">
    <property type="protein sequence ID" value="MFC4232004.1"/>
    <property type="molecule type" value="Genomic_DNA"/>
</dbReference>
<gene>
    <name evidence="1" type="ORF">ACFOW1_08885</name>
</gene>
<evidence type="ECO:0008006" key="3">
    <source>
        <dbReference type="Google" id="ProtNLM"/>
    </source>
</evidence>
<sequence>MDTQLLQASLIEKIKGITAEDKLQALKCQIEEMEATPYWAKDEAILNELRESNEAYESGSKDFKDWNDSYAALKEKLKKHGS</sequence>
<dbReference type="Proteomes" id="UP001595906">
    <property type="component" value="Unassembled WGS sequence"/>
</dbReference>